<sequence length="1082" mass="120344">MPTPVSTARQCLTQEASITLDDAVAMAGRRGHAQTTSLHYISSLLSIPSSCLREACSRTRNNAYSVRVQFKALELCLGVSMDRLPSSPNRVDDPPVSNSLMAAIKRSQANQRRQPENFSFYQQQIQNQPASSSVPVVKVELRNLIISVLDDPVVSRVFGEAGFRSCDIKIAILRPVHQLFRYSRFRGPPLFLCNLSNQTDSCQRTFSFPFLGFSGGEDDCRRIGEVFVNNRGKNQLLLGTGAQGAMNSFLEMVQSNRGGGILPVEVCGLSVICIQTELLRFVTGECDEELVKLKFEEIGAMVMHSLGPGLVVNYGDLKLLARDDVSIDSCRYIISKLTSLLEISHGKLWLIGWVDRYEIYLKVLNRFPYIEKDWNLQILTITSSSGPPKEETFPRSSLMESFVPLGGFFSTPAADIKSPLSCSYHTASRCHLCNERCKQEVNALSKSGLISSVSVAEHYQSSLPSWLQQMTELNTNGGLESMKAKDDKMVLGAKVAGLQRKWDNLCQRLHYNQPLPKTSNFQMSSEIPSVVGFQVVEHQNESVNNGKIGHQNASSAETGRKNMTSTISSSNESSKFLSKFSETPSQGDDEHGFNSPTSVTSVTTELGLCMASTSPSKEQEQLTNHSSNNQSRDISCNVSASAEVLSRSFINRSPLSPSSKSLQQQLDPKDFKMLTAALMEKVNWQEEAVSAISQTIARCRSRNERNNCPSRRDIWLNFLGPDKLGKKKIAIALAEFLYGSTNNLICVDLSLQDEIGLFDLQVLNQYDVTFRGKHVVDYVADKLRKNPFSVVFLENVDKADLLIQKSLSQALKTGRFSDSHGREVSIANAIFVITLSRLAEERTPCTKETADYSEEDILAAKGCQIQILIAFDLADDVKSPNSTALVTTRKRSSSQIFVNNRKLTTGPVESVDQQFGRSEMAKRAHKASNTCLDLNLPAEEIENYDNFTGDSGCDLSNENTTAWLKRLLTQFDETVIFRPFDFDSLAEKLLKEIRLCFHKIVGPECLLEIDTKVLEQILAAACLSDSTKIEDWIQHVLSRGFVEAQERYSLSARSVVKLVTCESYFQEVHILGDLLPCRIIVN</sequence>
<comment type="caution">
    <text evidence="8">The sequence shown here is derived from an EMBL/GenBank/DDBJ whole genome shotgun (WGS) entry which is preliminary data.</text>
</comment>
<dbReference type="Pfam" id="PF26587">
    <property type="entry name" value="AAA_lid_SMAX1"/>
    <property type="match status" value="1"/>
</dbReference>
<evidence type="ECO:0000313" key="9">
    <source>
        <dbReference type="Proteomes" id="UP000823775"/>
    </source>
</evidence>
<dbReference type="InterPro" id="IPR058680">
    <property type="entry name" value="NBD_SMAX1-like"/>
</dbReference>
<evidence type="ECO:0000259" key="7">
    <source>
        <dbReference type="PROSITE" id="PS51903"/>
    </source>
</evidence>
<dbReference type="CDD" id="cd19499">
    <property type="entry name" value="RecA-like_ClpB_Hsp104-like"/>
    <property type="match status" value="1"/>
</dbReference>
<dbReference type="InterPro" id="IPR027417">
    <property type="entry name" value="P-loop_NTPase"/>
</dbReference>
<feature type="compositionally biased region" description="Low complexity" evidence="6">
    <location>
        <begin position="565"/>
        <end position="582"/>
    </location>
</feature>
<dbReference type="Pfam" id="PF23569">
    <property type="entry name" value="NBD_SMAX1"/>
    <property type="match status" value="1"/>
</dbReference>
<keyword evidence="9" id="KW-1185">Reference proteome</keyword>
<dbReference type="EMBL" id="JACEIK010004075">
    <property type="protein sequence ID" value="MCD9644097.1"/>
    <property type="molecule type" value="Genomic_DNA"/>
</dbReference>
<dbReference type="InterPro" id="IPR051650">
    <property type="entry name" value="SL_signaling_regulator"/>
</dbReference>
<dbReference type="Pfam" id="PF07724">
    <property type="entry name" value="AAA_2"/>
    <property type="match status" value="1"/>
</dbReference>
<dbReference type="PANTHER" id="PTHR43572:SF77">
    <property type="entry name" value="PROTEIN DWARF 53-LIKE-LIKE"/>
    <property type="match status" value="1"/>
</dbReference>
<evidence type="ECO:0000256" key="5">
    <source>
        <dbReference type="PROSITE-ProRule" id="PRU01251"/>
    </source>
</evidence>
<evidence type="ECO:0000256" key="4">
    <source>
        <dbReference type="ARBA" id="ARBA00023163"/>
    </source>
</evidence>
<evidence type="ECO:0000313" key="8">
    <source>
        <dbReference type="EMBL" id="MCD9644097.1"/>
    </source>
</evidence>
<proteinExistence type="inferred from homology"/>
<protein>
    <recommendedName>
        <fullName evidence="7">Clp R domain-containing protein</fullName>
    </recommendedName>
</protein>
<dbReference type="SUPFAM" id="SSF81923">
    <property type="entry name" value="Double Clp-N motif"/>
    <property type="match status" value="1"/>
</dbReference>
<dbReference type="InterPro" id="IPR058954">
    <property type="entry name" value="AAA_lid_SMAX1"/>
</dbReference>
<dbReference type="Proteomes" id="UP000823775">
    <property type="component" value="Unassembled WGS sequence"/>
</dbReference>
<evidence type="ECO:0000256" key="2">
    <source>
        <dbReference type="ARBA" id="ARBA00022737"/>
    </source>
</evidence>
<feature type="compositionally biased region" description="Polar residues" evidence="6">
    <location>
        <begin position="541"/>
        <end position="564"/>
    </location>
</feature>
<evidence type="ECO:0000256" key="6">
    <source>
        <dbReference type="SAM" id="MobiDB-lite"/>
    </source>
</evidence>
<dbReference type="SUPFAM" id="SSF52540">
    <property type="entry name" value="P-loop containing nucleoside triphosphate hydrolases"/>
    <property type="match status" value="1"/>
</dbReference>
<evidence type="ECO:0000256" key="1">
    <source>
        <dbReference type="ARBA" id="ARBA00008675"/>
    </source>
</evidence>
<keyword evidence="2 5" id="KW-0677">Repeat</keyword>
<dbReference type="Gene3D" id="1.10.1780.10">
    <property type="entry name" value="Clp, N-terminal domain"/>
    <property type="match status" value="1"/>
</dbReference>
<keyword evidence="3" id="KW-0805">Transcription regulation</keyword>
<evidence type="ECO:0000256" key="3">
    <source>
        <dbReference type="ARBA" id="ARBA00023015"/>
    </source>
</evidence>
<dbReference type="PROSITE" id="PS51903">
    <property type="entry name" value="CLP_R"/>
    <property type="match status" value="1"/>
</dbReference>
<feature type="domain" description="Clp R" evidence="7">
    <location>
        <begin position="8"/>
        <end position="179"/>
    </location>
</feature>
<reference evidence="8 9" key="1">
    <citation type="journal article" date="2021" name="BMC Genomics">
        <title>Datura genome reveals duplications of psychoactive alkaloid biosynthetic genes and high mutation rate following tissue culture.</title>
        <authorList>
            <person name="Rajewski A."/>
            <person name="Carter-House D."/>
            <person name="Stajich J."/>
            <person name="Litt A."/>
        </authorList>
    </citation>
    <scope>NUCLEOTIDE SEQUENCE [LARGE SCALE GENOMIC DNA]</scope>
    <source>
        <strain evidence="8">AR-01</strain>
    </source>
</reference>
<dbReference type="InterPro" id="IPR036628">
    <property type="entry name" value="Clp_N_dom_sf"/>
</dbReference>
<gene>
    <name evidence="8" type="ORF">HAX54_032075</name>
</gene>
<organism evidence="8 9">
    <name type="scientific">Datura stramonium</name>
    <name type="common">Jimsonweed</name>
    <name type="synonym">Common thornapple</name>
    <dbReference type="NCBI Taxonomy" id="4076"/>
    <lineage>
        <taxon>Eukaryota</taxon>
        <taxon>Viridiplantae</taxon>
        <taxon>Streptophyta</taxon>
        <taxon>Embryophyta</taxon>
        <taxon>Tracheophyta</taxon>
        <taxon>Spermatophyta</taxon>
        <taxon>Magnoliopsida</taxon>
        <taxon>eudicotyledons</taxon>
        <taxon>Gunneridae</taxon>
        <taxon>Pentapetalae</taxon>
        <taxon>asterids</taxon>
        <taxon>lamiids</taxon>
        <taxon>Solanales</taxon>
        <taxon>Solanaceae</taxon>
        <taxon>Solanoideae</taxon>
        <taxon>Datureae</taxon>
        <taxon>Datura</taxon>
    </lineage>
</organism>
<dbReference type="InterPro" id="IPR004176">
    <property type="entry name" value="Clp_R_N"/>
</dbReference>
<name>A0ABS8VC90_DATST</name>
<dbReference type="PANTHER" id="PTHR43572">
    <property type="entry name" value="CHAPERONE PROTEIN CLPD, CHLOROPLASTIC"/>
    <property type="match status" value="1"/>
</dbReference>
<comment type="similarity">
    <text evidence="1">Belongs to the ClpA/ClpB family.</text>
</comment>
<dbReference type="Gene3D" id="3.40.50.300">
    <property type="entry name" value="P-loop containing nucleotide triphosphate hydrolases"/>
    <property type="match status" value="1"/>
</dbReference>
<feature type="region of interest" description="Disordered" evidence="6">
    <location>
        <begin position="541"/>
        <end position="599"/>
    </location>
</feature>
<keyword evidence="4" id="KW-0804">Transcription</keyword>
<feature type="region of interest" description="Disordered" evidence="6">
    <location>
        <begin position="611"/>
        <end position="634"/>
    </location>
</feature>
<accession>A0ABS8VC90</accession>
<dbReference type="InterPro" id="IPR003959">
    <property type="entry name" value="ATPase_AAA_core"/>
</dbReference>